<dbReference type="RefSeq" id="WP_109644997.1">
    <property type="nucleotide sequence ID" value="NZ_QGGB01000003.1"/>
</dbReference>
<protein>
    <submittedName>
        <fullName evidence="2">Uncharacterized protein</fullName>
    </submittedName>
</protein>
<gene>
    <name evidence="2" type="ORF">DDZ15_03660</name>
</gene>
<name>A0A316TXI2_9BACT</name>
<feature type="chain" id="PRO_5016281055" evidence="1">
    <location>
        <begin position="24"/>
        <end position="317"/>
    </location>
</feature>
<evidence type="ECO:0000313" key="3">
    <source>
        <dbReference type="Proteomes" id="UP000245533"/>
    </source>
</evidence>
<evidence type="ECO:0000256" key="1">
    <source>
        <dbReference type="SAM" id="SignalP"/>
    </source>
</evidence>
<dbReference type="Proteomes" id="UP000245533">
    <property type="component" value="Unassembled WGS sequence"/>
</dbReference>
<evidence type="ECO:0000313" key="2">
    <source>
        <dbReference type="EMBL" id="PWN07372.1"/>
    </source>
</evidence>
<dbReference type="AlphaFoldDB" id="A0A316TXI2"/>
<sequence>MKKFISKYLVPAFMLFVLLKPHAERIAFQGGFSDGAQYTQIQFEGTFGLPVPGVQLMSSNDDVFADSRLELNSDFAVFSFTPGASVQDGTTVTLQTKIEAVSLQSESSFGALPYDIYATLNSFELAVTDTTLNSASAVTFQAVPSYNQNGLTSGEITSFLNRFDIPVTFSRDEISAALAKLSDSDLDTLISNSMIDEEGNPMWSITTLAEIEINLSGTNSPVEVTYPLFPGYSDMKNDNQIASAFCSENASEAGTAAHHMIDFNQFENLSEVIIRSGNREQSATCLKGSRSNLANSYTISGPGLEKNGFSEVLFVKS</sequence>
<accession>A0A316TXI2</accession>
<dbReference type="EMBL" id="QGGB01000003">
    <property type="protein sequence ID" value="PWN07372.1"/>
    <property type="molecule type" value="Genomic_DNA"/>
</dbReference>
<keyword evidence="1" id="KW-0732">Signal</keyword>
<proteinExistence type="predicted"/>
<reference evidence="2 3" key="1">
    <citation type="submission" date="2018-05" db="EMBL/GenBank/DDBJ databases">
        <title>Rhodohalobacter halophilus gen. nov., sp. nov., a moderately halophilic member of the family Balneolaceae.</title>
        <authorList>
            <person name="Liu Z.-W."/>
        </authorList>
    </citation>
    <scope>NUCLEOTIDE SEQUENCE [LARGE SCALE GENOMIC DNA]</scope>
    <source>
        <strain evidence="2 3">8A47</strain>
    </source>
</reference>
<organism evidence="2 3">
    <name type="scientific">Rhodohalobacter mucosus</name>
    <dbReference type="NCBI Taxonomy" id="2079485"/>
    <lineage>
        <taxon>Bacteria</taxon>
        <taxon>Pseudomonadati</taxon>
        <taxon>Balneolota</taxon>
        <taxon>Balneolia</taxon>
        <taxon>Balneolales</taxon>
        <taxon>Balneolaceae</taxon>
        <taxon>Rhodohalobacter</taxon>
    </lineage>
</organism>
<keyword evidence="3" id="KW-1185">Reference proteome</keyword>
<feature type="signal peptide" evidence="1">
    <location>
        <begin position="1"/>
        <end position="23"/>
    </location>
</feature>
<comment type="caution">
    <text evidence="2">The sequence shown here is derived from an EMBL/GenBank/DDBJ whole genome shotgun (WGS) entry which is preliminary data.</text>
</comment>